<dbReference type="PROSITE" id="PS51257">
    <property type="entry name" value="PROKAR_LIPOPROTEIN"/>
    <property type="match status" value="1"/>
</dbReference>
<keyword evidence="1" id="KW-0732">Signal</keyword>
<dbReference type="AlphaFoldDB" id="F3YV41"/>
<dbReference type="EMBL" id="CP003221">
    <property type="protein sequence ID" value="EGJ49291.1"/>
    <property type="molecule type" value="Genomic_DNA"/>
</dbReference>
<evidence type="ECO:0000313" key="2">
    <source>
        <dbReference type="EMBL" id="EGJ49291.1"/>
    </source>
</evidence>
<reference evidence="2 3" key="1">
    <citation type="journal article" date="2011" name="J. Bacteriol.">
        <title>Genome sequence of the mercury-methylating and pleomorphic Desulfovibrio africanus Strain Walvis Bay.</title>
        <authorList>
            <person name="Brown S.D."/>
            <person name="Wall J.D."/>
            <person name="Kucken A.M."/>
            <person name="Gilmour C.C."/>
            <person name="Podar M."/>
            <person name="Brandt C.C."/>
            <person name="Teshima H."/>
            <person name="Detter J.C."/>
            <person name="Han C.S."/>
            <person name="Land M.L."/>
            <person name="Lucas S."/>
            <person name="Han J."/>
            <person name="Pennacchio L."/>
            <person name="Nolan M."/>
            <person name="Pitluck S."/>
            <person name="Woyke T."/>
            <person name="Goodwin L."/>
            <person name="Palumbo A.V."/>
            <person name="Elias D.A."/>
        </authorList>
    </citation>
    <scope>NUCLEOTIDE SEQUENCE [LARGE SCALE GENOMIC DNA]</scope>
    <source>
        <strain evidence="2 3">Walvis Bay</strain>
    </source>
</reference>
<evidence type="ECO:0000313" key="3">
    <source>
        <dbReference type="Proteomes" id="UP000007844"/>
    </source>
</evidence>
<feature type="signal peptide" evidence="1">
    <location>
        <begin position="1"/>
        <end position="28"/>
    </location>
</feature>
<evidence type="ECO:0008006" key="4">
    <source>
        <dbReference type="Google" id="ProtNLM"/>
    </source>
</evidence>
<name>F3YV41_DESAF</name>
<dbReference type="STRING" id="690850.Desaf_0943"/>
<accession>F3YV41</accession>
<gene>
    <name evidence="2" type="ORF">Desaf_0943</name>
</gene>
<dbReference type="KEGG" id="daf:Desaf_0943"/>
<dbReference type="PROSITE" id="PS00018">
    <property type="entry name" value="EF_HAND_1"/>
    <property type="match status" value="1"/>
</dbReference>
<dbReference type="RefSeq" id="WP_014259108.1">
    <property type="nucleotide sequence ID" value="NC_016629.1"/>
</dbReference>
<evidence type="ECO:0000256" key="1">
    <source>
        <dbReference type="SAM" id="SignalP"/>
    </source>
</evidence>
<organism evidence="2 3">
    <name type="scientific">Desulfocurvibacter africanus subsp. africanus str. Walvis Bay</name>
    <dbReference type="NCBI Taxonomy" id="690850"/>
    <lineage>
        <taxon>Bacteria</taxon>
        <taxon>Pseudomonadati</taxon>
        <taxon>Thermodesulfobacteriota</taxon>
        <taxon>Desulfovibrionia</taxon>
        <taxon>Desulfovibrionales</taxon>
        <taxon>Desulfovibrionaceae</taxon>
        <taxon>Desulfocurvibacter</taxon>
    </lineage>
</organism>
<keyword evidence="3" id="KW-1185">Reference proteome</keyword>
<dbReference type="InterPro" id="IPR018247">
    <property type="entry name" value="EF_Hand_1_Ca_BS"/>
</dbReference>
<dbReference type="Proteomes" id="UP000007844">
    <property type="component" value="Chromosome"/>
</dbReference>
<dbReference type="eggNOG" id="ENOG503354X">
    <property type="taxonomic scope" value="Bacteria"/>
</dbReference>
<protein>
    <recommendedName>
        <fullName evidence="4">EF-hand domain-containing protein</fullName>
    </recommendedName>
</protein>
<dbReference type="HOGENOM" id="CLU_124401_0_0_7"/>
<sequence precursor="true">MRITRNRRRHKAFLAVTMALLGMAALLAAGCAAMRSDSGPKEVYRAEIKPLNQDQSRSNVGGTALFEVYESELVVTVSLTGAPPNMTHMQHLHGFTQDEDAECPDQSADRNNDGAIDLLEIEATMGRTLIPLHDQPAHLAIQGAYPRADANGSLSYSQRIPLGQLKNALKAKHGLTEFDLEDMAITIHGVDAATPLPPSVKSLPGVRPQDSLPIACGELEEVD</sequence>
<proteinExistence type="predicted"/>
<feature type="chain" id="PRO_5003308691" description="EF-hand domain-containing protein" evidence="1">
    <location>
        <begin position="29"/>
        <end position="223"/>
    </location>
</feature>